<accession>A0A0F9EIK3</accession>
<dbReference type="Pfam" id="PF13479">
    <property type="entry name" value="AAA_24"/>
    <property type="match status" value="1"/>
</dbReference>
<dbReference type="AlphaFoldDB" id="A0A0F9EIK3"/>
<feature type="region of interest" description="Disordered" evidence="1">
    <location>
        <begin position="1"/>
        <end position="38"/>
    </location>
</feature>
<sequence length="228" mass="25071">MAVKKRDNIPPPPKTTTGKKAATTRPPKAPKTRAATAVPAKDFKIEEWSNETSGIKILLHADSGMGKTTLVTMAPKPAFIGTDDGGREIRNPKTGKKLKHIPGVDTFLDVRSALQASIYDDYESVVIDTVTILEEWAEQHVLDTITNDSGETMSSIVKYGWSNGYKHLYDMMKLILQDCDALIRKGKNVILIAQSTPHNVPNPGGEDFIRQGPRLVSRKNANVEALYC</sequence>
<name>A0A0F9EIK3_9ZZZZ</name>
<organism evidence="2">
    <name type="scientific">marine sediment metagenome</name>
    <dbReference type="NCBI Taxonomy" id="412755"/>
    <lineage>
        <taxon>unclassified sequences</taxon>
        <taxon>metagenomes</taxon>
        <taxon>ecological metagenomes</taxon>
    </lineage>
</organism>
<feature type="compositionally biased region" description="Low complexity" evidence="1">
    <location>
        <begin position="15"/>
        <end position="38"/>
    </location>
</feature>
<protein>
    <submittedName>
        <fullName evidence="2">Uncharacterized protein</fullName>
    </submittedName>
</protein>
<dbReference type="EMBL" id="LAZR01036873">
    <property type="protein sequence ID" value="KKL23718.1"/>
    <property type="molecule type" value="Genomic_DNA"/>
</dbReference>
<proteinExistence type="predicted"/>
<evidence type="ECO:0000313" key="2">
    <source>
        <dbReference type="EMBL" id="KKL23718.1"/>
    </source>
</evidence>
<evidence type="ECO:0000256" key="1">
    <source>
        <dbReference type="SAM" id="MobiDB-lite"/>
    </source>
</evidence>
<gene>
    <name evidence="2" type="ORF">LCGC14_2422550</name>
</gene>
<feature type="non-terminal residue" evidence="2">
    <location>
        <position position="228"/>
    </location>
</feature>
<comment type="caution">
    <text evidence="2">The sequence shown here is derived from an EMBL/GenBank/DDBJ whole genome shotgun (WGS) entry which is preliminary data.</text>
</comment>
<reference evidence="2" key="1">
    <citation type="journal article" date="2015" name="Nature">
        <title>Complex archaea that bridge the gap between prokaryotes and eukaryotes.</title>
        <authorList>
            <person name="Spang A."/>
            <person name="Saw J.H."/>
            <person name="Jorgensen S.L."/>
            <person name="Zaremba-Niedzwiedzka K."/>
            <person name="Martijn J."/>
            <person name="Lind A.E."/>
            <person name="van Eijk R."/>
            <person name="Schleper C."/>
            <person name="Guy L."/>
            <person name="Ettema T.J."/>
        </authorList>
    </citation>
    <scope>NUCLEOTIDE SEQUENCE</scope>
</reference>